<evidence type="ECO:0000259" key="4">
    <source>
        <dbReference type="Pfam" id="PF02894"/>
    </source>
</evidence>
<comment type="similarity">
    <text evidence="1">Belongs to the Gfo/Idh/MocA family.</text>
</comment>
<proteinExistence type="inferred from homology"/>
<dbReference type="Gene3D" id="3.30.360.10">
    <property type="entry name" value="Dihydrodipicolinate Reductase, domain 2"/>
    <property type="match status" value="1"/>
</dbReference>
<dbReference type="Proteomes" id="UP000633619">
    <property type="component" value="Unassembled WGS sequence"/>
</dbReference>
<organism evidence="5 6">
    <name type="scientific">Thermoactinomyces intermedius</name>
    <dbReference type="NCBI Taxonomy" id="2024"/>
    <lineage>
        <taxon>Bacteria</taxon>
        <taxon>Bacillati</taxon>
        <taxon>Bacillota</taxon>
        <taxon>Bacilli</taxon>
        <taxon>Bacillales</taxon>
        <taxon>Thermoactinomycetaceae</taxon>
        <taxon>Thermoactinomyces</taxon>
    </lineage>
</organism>
<accession>A0A8I1AAP8</accession>
<comment type="caution">
    <text evidence="5">The sequence shown here is derived from an EMBL/GenBank/DDBJ whole genome shotgun (WGS) entry which is preliminary data.</text>
</comment>
<dbReference type="GO" id="GO:0016491">
    <property type="term" value="F:oxidoreductase activity"/>
    <property type="evidence" value="ECO:0007669"/>
    <property type="project" value="UniProtKB-KW"/>
</dbReference>
<dbReference type="Gene3D" id="3.40.50.720">
    <property type="entry name" value="NAD(P)-binding Rossmann-like Domain"/>
    <property type="match status" value="1"/>
</dbReference>
<dbReference type="InterPro" id="IPR004104">
    <property type="entry name" value="Gfo/Idh/MocA-like_OxRdtase_C"/>
</dbReference>
<dbReference type="RefSeq" id="WP_181731051.1">
    <property type="nucleotide sequence ID" value="NZ_JACEIR010000001.1"/>
</dbReference>
<reference evidence="5 6" key="1">
    <citation type="submission" date="2020-12" db="EMBL/GenBank/DDBJ databases">
        <title>WGS of Thermoactinomyces spp.</title>
        <authorList>
            <person name="Cheng K."/>
        </authorList>
    </citation>
    <scope>NUCLEOTIDE SEQUENCE [LARGE SCALE GENOMIC DNA]</scope>
    <source>
        <strain evidence="6">CICC 10671\DSM 43846</strain>
    </source>
</reference>
<dbReference type="InterPro" id="IPR000683">
    <property type="entry name" value="Gfo/Idh/MocA-like_OxRdtase_N"/>
</dbReference>
<gene>
    <name evidence="5" type="ORF">I8U20_00930</name>
</gene>
<dbReference type="AlphaFoldDB" id="A0A8I1AAP8"/>
<dbReference type="InterPro" id="IPR051317">
    <property type="entry name" value="Gfo/Idh/MocA_oxidoreduct"/>
</dbReference>
<dbReference type="GO" id="GO:0000166">
    <property type="term" value="F:nucleotide binding"/>
    <property type="evidence" value="ECO:0007669"/>
    <property type="project" value="InterPro"/>
</dbReference>
<feature type="domain" description="Gfo/Idh/MocA-like oxidoreductase C-terminal" evidence="4">
    <location>
        <begin position="135"/>
        <end position="347"/>
    </location>
</feature>
<name>A0A8I1AAP8_THEIN</name>
<evidence type="ECO:0000313" key="6">
    <source>
        <dbReference type="Proteomes" id="UP000633619"/>
    </source>
</evidence>
<dbReference type="NCBIfam" id="NF008607">
    <property type="entry name" value="PRK11579.1"/>
    <property type="match status" value="1"/>
</dbReference>
<dbReference type="Pfam" id="PF02894">
    <property type="entry name" value="GFO_IDH_MocA_C"/>
    <property type="match status" value="1"/>
</dbReference>
<evidence type="ECO:0000256" key="2">
    <source>
        <dbReference type="ARBA" id="ARBA00023002"/>
    </source>
</evidence>
<feature type="domain" description="Gfo/Idh/MocA-like oxidoreductase N-terminal" evidence="3">
    <location>
        <begin position="5"/>
        <end position="120"/>
    </location>
</feature>
<dbReference type="EMBL" id="JAECVW010000001">
    <property type="protein sequence ID" value="MBH8593889.1"/>
    <property type="molecule type" value="Genomic_DNA"/>
</dbReference>
<keyword evidence="2" id="KW-0560">Oxidoreductase</keyword>
<dbReference type="PANTHER" id="PTHR43708:SF5">
    <property type="entry name" value="CONSERVED EXPRESSED OXIDOREDUCTASE (EUROFUNG)-RELATED"/>
    <property type="match status" value="1"/>
</dbReference>
<dbReference type="InterPro" id="IPR036291">
    <property type="entry name" value="NAD(P)-bd_dom_sf"/>
</dbReference>
<sequence>MKPIQTGLIGFGFSGSTFHAPVIQAVPALKLTKVLSSKPEVVKQSLPEAEITKTLEEMLNDPELELVIITSPNETHYPYAKEALSAGKHVVVEKPFVIRTEEADELIQLARKHNRILSVYQNRRFDSDFLTVQTCLNQELIGTIHTYHAHFHRFRPQVKDRWRERDLPGSGLLYDLGSHLVDQALVLFGLPQFVSAELFKQRPQAQTTDAFHLVLGYESGLRVRLEAGCLVKSPGPRYEIHGSQGTLIKYGMDPQEEQLKNGLTPHAPEWGKESPEHYLKAVYEKDGLEISATIPSLAGCYEMYYQKLAEAIRTGSRPPVTAEEAREVIRIIEAAIQSDREGRRIDL</sequence>
<evidence type="ECO:0000256" key="1">
    <source>
        <dbReference type="ARBA" id="ARBA00010928"/>
    </source>
</evidence>
<evidence type="ECO:0000313" key="5">
    <source>
        <dbReference type="EMBL" id="MBH8593889.1"/>
    </source>
</evidence>
<protein>
    <submittedName>
        <fullName evidence="5">Oxidoreductase</fullName>
    </submittedName>
</protein>
<dbReference type="SUPFAM" id="SSF51735">
    <property type="entry name" value="NAD(P)-binding Rossmann-fold domains"/>
    <property type="match status" value="1"/>
</dbReference>
<dbReference type="PANTHER" id="PTHR43708">
    <property type="entry name" value="CONSERVED EXPRESSED OXIDOREDUCTASE (EUROFUNG)"/>
    <property type="match status" value="1"/>
</dbReference>
<dbReference type="Pfam" id="PF01408">
    <property type="entry name" value="GFO_IDH_MocA"/>
    <property type="match status" value="1"/>
</dbReference>
<keyword evidence="6" id="KW-1185">Reference proteome</keyword>
<evidence type="ECO:0000259" key="3">
    <source>
        <dbReference type="Pfam" id="PF01408"/>
    </source>
</evidence>